<accession>A0A2Z4Y7V4</accession>
<dbReference type="InterPro" id="IPR001173">
    <property type="entry name" value="Glyco_trans_2-like"/>
</dbReference>
<organism evidence="2 3">
    <name type="scientific">Sumerlaea chitinivorans</name>
    <dbReference type="NCBI Taxonomy" id="2250252"/>
    <lineage>
        <taxon>Bacteria</taxon>
        <taxon>Candidatus Sumerlaeota</taxon>
        <taxon>Candidatus Sumerlaeia</taxon>
        <taxon>Candidatus Sumerlaeales</taxon>
        <taxon>Candidatus Sumerlaeaceae</taxon>
        <taxon>Candidatus Sumerlaea</taxon>
    </lineage>
</organism>
<evidence type="ECO:0000259" key="1">
    <source>
        <dbReference type="Pfam" id="PF00535"/>
    </source>
</evidence>
<gene>
    <name evidence="2" type="ORF">BRCON_2568</name>
</gene>
<evidence type="ECO:0000313" key="3">
    <source>
        <dbReference type="Proteomes" id="UP000262583"/>
    </source>
</evidence>
<dbReference type="AlphaFoldDB" id="A0A2Z4Y7V4"/>
<dbReference type="PANTHER" id="PTHR22916">
    <property type="entry name" value="GLYCOSYLTRANSFERASE"/>
    <property type="match status" value="1"/>
</dbReference>
<dbReference type="CDD" id="cd00761">
    <property type="entry name" value="Glyco_tranf_GTA_type"/>
    <property type="match status" value="1"/>
</dbReference>
<proteinExistence type="predicted"/>
<name>A0A2Z4Y7V4_SUMC1</name>
<dbReference type="Pfam" id="PF00535">
    <property type="entry name" value="Glycos_transf_2"/>
    <property type="match status" value="1"/>
</dbReference>
<dbReference type="InterPro" id="IPR029044">
    <property type="entry name" value="Nucleotide-diphossugar_trans"/>
</dbReference>
<dbReference type="Gene3D" id="3.90.550.10">
    <property type="entry name" value="Spore Coat Polysaccharide Biosynthesis Protein SpsA, Chain A"/>
    <property type="match status" value="2"/>
</dbReference>
<keyword evidence="2" id="KW-0808">Transferase</keyword>
<dbReference type="SUPFAM" id="SSF53448">
    <property type="entry name" value="Nucleotide-diphospho-sugar transferases"/>
    <property type="match status" value="2"/>
</dbReference>
<evidence type="ECO:0000313" key="2">
    <source>
        <dbReference type="EMBL" id="AXA37310.1"/>
    </source>
</evidence>
<dbReference type="KEGG" id="schv:BRCON_2568"/>
<protein>
    <submittedName>
        <fullName evidence="2">Glycosyltransferase</fullName>
    </submittedName>
</protein>
<sequence length="514" mass="58443">MSKFAVLFPVGKVTDLTRRTLEALKPQTERDWKCYLLEGASDAGAAKTLAAELADDRFVVGPTGLTTLAKMMNWAMRESGATYIMPLPEGVLLKPQALERFASYLDQHPQAAVAYSCYAEVKPDGKEEKVQLYPHEGCIHERFDFGYIKVYRADKLREIGGFREDLVHAAEYDVELKLGDNYTLELVDEVLYSVVVPEQAESAPGALHSPGKGKFGGFSYVFYPPDLEQEVTSVFEEMLKRRGAYIDHETEYVPYPKEPYPVMASVVIPVLNRAKYIGNAIERCLEQTFKDFEVIVVDNGSTDGTLEIVQEYAKKDPRVRLIRGTGNCIASALNDGIRAARGKYICQLDSDDEYVPTTLEKMIAHLESHPKCGLAISYYTLMDENRNPIPGIEPVTHKGYTRNQILRRDGAGALRVFPKVVLEEMGLYDEENYGNFGEDYDMVLKVGEKYDVDRVHEVLYRYRRHSDNTDVTRDPWMKIRNKNHARLQALKRRQEINRKLGKWPPKQASSEQKQ</sequence>
<dbReference type="PANTHER" id="PTHR22916:SF3">
    <property type="entry name" value="UDP-GLCNAC:BETAGAL BETA-1,3-N-ACETYLGLUCOSAMINYLTRANSFERASE-LIKE PROTEIN 1"/>
    <property type="match status" value="1"/>
</dbReference>
<dbReference type="GO" id="GO:0016758">
    <property type="term" value="F:hexosyltransferase activity"/>
    <property type="evidence" value="ECO:0007669"/>
    <property type="project" value="UniProtKB-ARBA"/>
</dbReference>
<dbReference type="Proteomes" id="UP000262583">
    <property type="component" value="Chromosome"/>
</dbReference>
<dbReference type="EMBL" id="CP030759">
    <property type="protein sequence ID" value="AXA37310.1"/>
    <property type="molecule type" value="Genomic_DNA"/>
</dbReference>
<reference evidence="2 3" key="1">
    <citation type="submission" date="2018-05" db="EMBL/GenBank/DDBJ databases">
        <title>A metagenomic window into the 2 km-deep terrestrial subsurface aquifer revealed taxonomically and functionally diverse microbial community comprising novel uncultured bacterial lineages.</title>
        <authorList>
            <person name="Kadnikov V.V."/>
            <person name="Mardanov A.V."/>
            <person name="Beletsky A.V."/>
            <person name="Banks D."/>
            <person name="Pimenov N.V."/>
            <person name="Frank Y.A."/>
            <person name="Karnachuk O.V."/>
            <person name="Ravin N.V."/>
        </authorList>
    </citation>
    <scope>NUCLEOTIDE SEQUENCE [LARGE SCALE GENOMIC DNA]</scope>
    <source>
        <strain evidence="2">BY</strain>
    </source>
</reference>
<feature type="domain" description="Glycosyltransferase 2-like" evidence="1">
    <location>
        <begin position="265"/>
        <end position="388"/>
    </location>
</feature>